<dbReference type="PRINTS" id="PR00469">
    <property type="entry name" value="PNDRDTASEII"/>
</dbReference>
<evidence type="ECO:0000256" key="1">
    <source>
        <dbReference type="ARBA" id="ARBA00023002"/>
    </source>
</evidence>
<gene>
    <name evidence="3" type="ORF">NMN56_019795</name>
</gene>
<dbReference type="InterPro" id="IPR036188">
    <property type="entry name" value="FAD/NAD-bd_sf"/>
</dbReference>
<dbReference type="Gene3D" id="3.50.50.60">
    <property type="entry name" value="FAD/NAD(P)-binding domain"/>
    <property type="match status" value="1"/>
</dbReference>
<dbReference type="PRINTS" id="PR00368">
    <property type="entry name" value="FADPNR"/>
</dbReference>
<proteinExistence type="predicted"/>
<evidence type="ECO:0000313" key="4">
    <source>
        <dbReference type="Proteomes" id="UP001214441"/>
    </source>
</evidence>
<keyword evidence="4" id="KW-1185">Reference proteome</keyword>
<dbReference type="EC" id="1.14.13.-" evidence="3"/>
<dbReference type="Pfam" id="PF13738">
    <property type="entry name" value="Pyr_redox_3"/>
    <property type="match status" value="1"/>
</dbReference>
<comment type="caution">
    <text evidence="3">The sequence shown here is derived from an EMBL/GenBank/DDBJ whole genome shotgun (WGS) entry which is preliminary data.</text>
</comment>
<evidence type="ECO:0000313" key="3">
    <source>
        <dbReference type="EMBL" id="MDJ1134169.1"/>
    </source>
</evidence>
<reference evidence="3 4" key="1">
    <citation type="submission" date="2023-05" db="EMBL/GenBank/DDBJ databases">
        <title>Streptantibioticus silvisoli sp. nov., acidotolerant actinomycetes 1 from pine litter.</title>
        <authorList>
            <person name="Swiecimska M."/>
            <person name="Golinska P."/>
            <person name="Sangal V."/>
            <person name="Wachnowicz B."/>
            <person name="Goodfellow M."/>
        </authorList>
    </citation>
    <scope>NUCLEOTIDE SEQUENCE [LARGE SCALE GENOMIC DNA]</scope>
    <source>
        <strain evidence="3 4">DSM 42109</strain>
    </source>
</reference>
<name>A0ABT6ZZD5_9ACTN</name>
<feature type="region of interest" description="Disordered" evidence="2">
    <location>
        <begin position="388"/>
        <end position="408"/>
    </location>
</feature>
<evidence type="ECO:0000256" key="2">
    <source>
        <dbReference type="SAM" id="MobiDB-lite"/>
    </source>
</evidence>
<protein>
    <submittedName>
        <fullName evidence="3">NAD(P)/FAD-dependent oxidoreductase</fullName>
        <ecNumber evidence="3">1.14.13.-</ecNumber>
    </submittedName>
</protein>
<dbReference type="RefSeq" id="WP_274045944.1">
    <property type="nucleotide sequence ID" value="NZ_JANCPR020000019.1"/>
</dbReference>
<dbReference type="PANTHER" id="PTHR43539:SF78">
    <property type="entry name" value="FLAVIN-CONTAINING MONOOXYGENASE"/>
    <property type="match status" value="1"/>
</dbReference>
<dbReference type="PANTHER" id="PTHR43539">
    <property type="entry name" value="FLAVIN-BINDING MONOOXYGENASE-LIKE PROTEIN (AFU_ORTHOLOGUE AFUA_4G09220)"/>
    <property type="match status" value="1"/>
</dbReference>
<dbReference type="GO" id="GO:0016491">
    <property type="term" value="F:oxidoreductase activity"/>
    <property type="evidence" value="ECO:0007669"/>
    <property type="project" value="UniProtKB-KW"/>
</dbReference>
<keyword evidence="1 3" id="KW-0560">Oxidoreductase</keyword>
<organism evidence="3 4">
    <name type="scientific">Streptomyces iconiensis</name>
    <dbReference type="NCBI Taxonomy" id="1384038"/>
    <lineage>
        <taxon>Bacteria</taxon>
        <taxon>Bacillati</taxon>
        <taxon>Actinomycetota</taxon>
        <taxon>Actinomycetes</taxon>
        <taxon>Kitasatosporales</taxon>
        <taxon>Streptomycetaceae</taxon>
        <taxon>Streptomyces</taxon>
    </lineage>
</organism>
<accession>A0ABT6ZZD5</accession>
<dbReference type="Proteomes" id="UP001214441">
    <property type="component" value="Unassembled WGS sequence"/>
</dbReference>
<dbReference type="InterPro" id="IPR050982">
    <property type="entry name" value="Auxin_biosynth/cation_transpt"/>
</dbReference>
<sequence length="408" mass="44017">MNHSAYVTTPFPPVAVIGAGPSGLAAAAILRRAAVPVTVLERAERVGASWARRYDHLQLHTTRGSSHLPGLRLPRRCGAWVGRDDFVRYLERYRAHHRLDVRLNTVVHRIEPHDGEHNAPWRVHTSGGTLTACAVVVATGRCHTPYMPQWPGREGFSGALLHAADYRNPLPYQGRTVLVVGAGNSGTEIAAVLSEHGARRVWLSLRTPPNILPRSSSRGHVAGRLTEFLPTAWRDRSSLLTQRCAVPDLTSFGIPLPRSGAFSRNEAEGVNPVLDHGFVAAVRSRRVQPVAAVEGFDGSHVALADGTRLTPDVVIAATGYRPQLGSLLAAPSVLNDAGYPLVRGPQTCATAPHLYFTGFSNPLSGALYQAGVEARGIARAVARWAPYGSIPPPRRPGRTSGRKTDETR</sequence>
<dbReference type="EMBL" id="JANCPR020000019">
    <property type="protein sequence ID" value="MDJ1134169.1"/>
    <property type="molecule type" value="Genomic_DNA"/>
</dbReference>
<dbReference type="SUPFAM" id="SSF51905">
    <property type="entry name" value="FAD/NAD(P)-binding domain"/>
    <property type="match status" value="2"/>
</dbReference>